<dbReference type="EMBL" id="JAWQEG010007491">
    <property type="protein sequence ID" value="KAK3852298.1"/>
    <property type="molecule type" value="Genomic_DNA"/>
</dbReference>
<dbReference type="Proteomes" id="UP001286313">
    <property type="component" value="Unassembled WGS sequence"/>
</dbReference>
<name>A0AAE1EUR3_PETCI</name>
<organism evidence="2 3">
    <name type="scientific">Petrolisthes cinctipes</name>
    <name type="common">Flat porcelain crab</name>
    <dbReference type="NCBI Taxonomy" id="88211"/>
    <lineage>
        <taxon>Eukaryota</taxon>
        <taxon>Metazoa</taxon>
        <taxon>Ecdysozoa</taxon>
        <taxon>Arthropoda</taxon>
        <taxon>Crustacea</taxon>
        <taxon>Multicrustacea</taxon>
        <taxon>Malacostraca</taxon>
        <taxon>Eumalacostraca</taxon>
        <taxon>Eucarida</taxon>
        <taxon>Decapoda</taxon>
        <taxon>Pleocyemata</taxon>
        <taxon>Anomura</taxon>
        <taxon>Galatheoidea</taxon>
        <taxon>Porcellanidae</taxon>
        <taxon>Petrolisthes</taxon>
    </lineage>
</organism>
<evidence type="ECO:0000313" key="1">
    <source>
        <dbReference type="EMBL" id="KAK3852298.1"/>
    </source>
</evidence>
<comment type="caution">
    <text evidence="2">The sequence shown here is derived from an EMBL/GenBank/DDBJ whole genome shotgun (WGS) entry which is preliminary data.</text>
</comment>
<proteinExistence type="predicted"/>
<accession>A0AAE1EUR3</accession>
<evidence type="ECO:0000313" key="3">
    <source>
        <dbReference type="Proteomes" id="UP001286313"/>
    </source>
</evidence>
<reference evidence="2" key="1">
    <citation type="submission" date="2023-10" db="EMBL/GenBank/DDBJ databases">
        <title>Genome assemblies of two species of porcelain crab, Petrolisthes cinctipes and Petrolisthes manimaculis (Anomura: Porcellanidae).</title>
        <authorList>
            <person name="Angst P."/>
        </authorList>
    </citation>
    <scope>NUCLEOTIDE SEQUENCE</scope>
    <source>
        <strain evidence="2">PB745_01</strain>
        <tissue evidence="2">Gill</tissue>
    </source>
</reference>
<sequence>MASKLRRAPLFGLDNPLGIPVLPKYSSASTPCKVASPLSK</sequence>
<feature type="non-terminal residue" evidence="2">
    <location>
        <position position="40"/>
    </location>
</feature>
<dbReference type="EMBL" id="JAWQEG010004369">
    <property type="protein sequence ID" value="KAK3861944.1"/>
    <property type="molecule type" value="Genomic_DNA"/>
</dbReference>
<dbReference type="AlphaFoldDB" id="A0AAE1EUR3"/>
<gene>
    <name evidence="2" type="ORF">Pcinc_032144</name>
    <name evidence="1" type="ORF">Pcinc_041107</name>
</gene>
<keyword evidence="3" id="KW-1185">Reference proteome</keyword>
<evidence type="ECO:0000313" key="2">
    <source>
        <dbReference type="EMBL" id="KAK3861944.1"/>
    </source>
</evidence>
<protein>
    <submittedName>
        <fullName evidence="2">Uncharacterized protein</fullName>
    </submittedName>
</protein>